<gene>
    <name evidence="2" type="ORF">AOZ06_21070</name>
</gene>
<keyword evidence="1" id="KW-0812">Transmembrane</keyword>
<dbReference type="OrthoDB" id="9439486at2"/>
<evidence type="ECO:0000313" key="2">
    <source>
        <dbReference type="EMBL" id="ALG09076.1"/>
    </source>
</evidence>
<keyword evidence="1" id="KW-0472">Membrane</keyword>
<evidence type="ECO:0000313" key="3">
    <source>
        <dbReference type="Proteomes" id="UP000063699"/>
    </source>
</evidence>
<dbReference type="RefSeq" id="WP_054290980.1">
    <property type="nucleotide sequence ID" value="NZ_CP012752.1"/>
</dbReference>
<feature type="transmembrane region" description="Helical" evidence="1">
    <location>
        <begin position="6"/>
        <end position="25"/>
    </location>
</feature>
<dbReference type="KEGG" id="kphy:AOZ06_21070"/>
<organism evidence="2 3">
    <name type="scientific">Kibdelosporangium phytohabitans</name>
    <dbReference type="NCBI Taxonomy" id="860235"/>
    <lineage>
        <taxon>Bacteria</taxon>
        <taxon>Bacillati</taxon>
        <taxon>Actinomycetota</taxon>
        <taxon>Actinomycetes</taxon>
        <taxon>Pseudonocardiales</taxon>
        <taxon>Pseudonocardiaceae</taxon>
        <taxon>Kibdelosporangium</taxon>
    </lineage>
</organism>
<feature type="transmembrane region" description="Helical" evidence="1">
    <location>
        <begin position="71"/>
        <end position="93"/>
    </location>
</feature>
<feature type="transmembrane region" description="Helical" evidence="1">
    <location>
        <begin position="37"/>
        <end position="59"/>
    </location>
</feature>
<protein>
    <submittedName>
        <fullName evidence="2">Uncharacterized protein</fullName>
    </submittedName>
</protein>
<dbReference type="EMBL" id="CP012752">
    <property type="protein sequence ID" value="ALG09076.1"/>
    <property type="molecule type" value="Genomic_DNA"/>
</dbReference>
<keyword evidence="3" id="KW-1185">Reference proteome</keyword>
<name>A0A0N9I421_9PSEU</name>
<keyword evidence="1" id="KW-1133">Transmembrane helix</keyword>
<proteinExistence type="predicted"/>
<accession>A0A0N9I421</accession>
<reference evidence="2 3" key="1">
    <citation type="submission" date="2015-07" db="EMBL/GenBank/DDBJ databases">
        <title>Genome sequencing of Kibdelosporangium phytohabitans.</title>
        <authorList>
            <person name="Qin S."/>
            <person name="Xing K."/>
        </authorList>
    </citation>
    <scope>NUCLEOTIDE SEQUENCE [LARGE SCALE GENOMIC DNA]</scope>
    <source>
        <strain evidence="2 3">KLBMP1111</strain>
    </source>
</reference>
<sequence length="198" mass="21069">MKTRATAVGVVGGVLVVEAVVALLNPLRWTWVGDRPWLWLFVAAAGFAAVGVSFLLLMLARPGPLRVPPALAVVCLLLVALAVGGLGLFGLALHDRDVRVVARSGDGRFEIIVHDTSNVIDPVDGLYVQTTGGPFSKRAYLGCFNSESGHSFGSARFAETGTVILNGTKQWTVRFDATDVRTVDTVEEGACTRQLYTG</sequence>
<dbReference type="Proteomes" id="UP000063699">
    <property type="component" value="Chromosome"/>
</dbReference>
<evidence type="ECO:0000256" key="1">
    <source>
        <dbReference type="SAM" id="Phobius"/>
    </source>
</evidence>
<dbReference type="AlphaFoldDB" id="A0A0N9I421"/>